<dbReference type="InterPro" id="IPR010982">
    <property type="entry name" value="Lambda_DNA-bd_dom_sf"/>
</dbReference>
<organism evidence="1 2">
    <name type="scientific">Pedobacter paludis</name>
    <dbReference type="NCBI Taxonomy" id="2203212"/>
    <lineage>
        <taxon>Bacteria</taxon>
        <taxon>Pseudomonadati</taxon>
        <taxon>Bacteroidota</taxon>
        <taxon>Sphingobacteriia</taxon>
        <taxon>Sphingobacteriales</taxon>
        <taxon>Sphingobacteriaceae</taxon>
        <taxon>Pedobacter</taxon>
    </lineage>
</organism>
<evidence type="ECO:0000313" key="1">
    <source>
        <dbReference type="EMBL" id="PWS30439.1"/>
    </source>
</evidence>
<keyword evidence="2" id="KW-1185">Reference proteome</keyword>
<proteinExistence type="predicted"/>
<name>A0A317EXH6_9SPHI</name>
<dbReference type="EMBL" id="QGNY01000007">
    <property type="protein sequence ID" value="PWS30439.1"/>
    <property type="molecule type" value="Genomic_DNA"/>
</dbReference>
<dbReference type="GO" id="GO:0003677">
    <property type="term" value="F:DNA binding"/>
    <property type="evidence" value="ECO:0007669"/>
    <property type="project" value="InterPro"/>
</dbReference>
<reference evidence="2" key="1">
    <citation type="submission" date="2018-05" db="EMBL/GenBank/DDBJ databases">
        <title>Pedobacter paludis sp. nov., isolated from wetland soil.</title>
        <authorList>
            <person name="Zhang Y."/>
        </authorList>
    </citation>
    <scope>NUCLEOTIDE SEQUENCE [LARGE SCALE GENOMIC DNA]</scope>
    <source>
        <strain evidence="2">R-8</strain>
    </source>
</reference>
<comment type="caution">
    <text evidence="1">The sequence shown here is derived from an EMBL/GenBank/DDBJ whole genome shotgun (WGS) entry which is preliminary data.</text>
</comment>
<dbReference type="AlphaFoldDB" id="A0A317EXH6"/>
<gene>
    <name evidence="1" type="ORF">DF947_18635</name>
</gene>
<accession>A0A317EXH6</accession>
<sequence length="110" mass="12535">MIYLLLWPKAANQTSIIMAKNYGALLERSVRRSGFGILKLARRLNGSRPTVYQWVREENLDALTIIKIENTIGIKSAMALEEIYGFSVRSNDYESDICASLVAEDMEVRY</sequence>
<evidence type="ECO:0000313" key="2">
    <source>
        <dbReference type="Proteomes" id="UP000245391"/>
    </source>
</evidence>
<dbReference type="Gene3D" id="1.10.260.40">
    <property type="entry name" value="lambda repressor-like DNA-binding domains"/>
    <property type="match status" value="1"/>
</dbReference>
<dbReference type="Proteomes" id="UP000245391">
    <property type="component" value="Unassembled WGS sequence"/>
</dbReference>
<protein>
    <submittedName>
        <fullName evidence="1">Uncharacterized protein</fullName>
    </submittedName>
</protein>